<evidence type="ECO:0000256" key="3">
    <source>
        <dbReference type="ARBA" id="ARBA00022960"/>
    </source>
</evidence>
<feature type="transmembrane region" description="Helical" evidence="6">
    <location>
        <begin position="53"/>
        <end position="71"/>
    </location>
</feature>
<dbReference type="PANTHER" id="PTHR30474:SF1">
    <property type="entry name" value="PEPTIDOGLYCAN GLYCOSYLTRANSFERASE MRDB"/>
    <property type="match status" value="1"/>
</dbReference>
<comment type="subcellular location">
    <subcellularLocation>
        <location evidence="6">Cell membrane</location>
        <topology evidence="6">Multi-pass membrane protein</topology>
    </subcellularLocation>
    <subcellularLocation>
        <location evidence="1">Membrane</location>
        <topology evidence="1">Multi-pass membrane protein</topology>
    </subcellularLocation>
</comment>
<dbReference type="Pfam" id="PF01098">
    <property type="entry name" value="FTSW_RODA_SPOVE"/>
    <property type="match status" value="1"/>
</dbReference>
<dbReference type="InterPro" id="IPR011923">
    <property type="entry name" value="RodA/MrdB"/>
</dbReference>
<keyword evidence="4 6" id="KW-1133">Transmembrane helix</keyword>
<feature type="transmembrane region" description="Helical" evidence="6">
    <location>
        <begin position="77"/>
        <end position="96"/>
    </location>
</feature>
<accession>A0A9Q7ADT0</accession>
<organism evidence="7 8">
    <name type="scientific">Aminithiophilus ramosus</name>
    <dbReference type="NCBI Taxonomy" id="3029084"/>
    <lineage>
        <taxon>Bacteria</taxon>
        <taxon>Thermotogati</taxon>
        <taxon>Synergistota</taxon>
        <taxon>Synergistia</taxon>
        <taxon>Synergistales</taxon>
        <taxon>Aminithiophilaceae</taxon>
        <taxon>Aminithiophilus</taxon>
    </lineage>
</organism>
<keyword evidence="8" id="KW-1185">Reference proteome</keyword>
<dbReference type="GO" id="GO:0071555">
    <property type="term" value="P:cell wall organization"/>
    <property type="evidence" value="ECO:0007669"/>
    <property type="project" value="UniProtKB-KW"/>
</dbReference>
<sequence>MTLEKKTWRELLASLDRGMALVALALFALGLLSIYSATHGTSRADFPYVQRQALWGALSLVAFCIVLRIGYEQIYRWSYAIYGSVIALLVLVLVVGHSAKGAQSWINFGSFRLQPAELGKIALALALSRVAAVHAPVDLKGLFTVLAVAAGIALPVMMQPDLGTVIVYVAMTYGALIVARAPRRYLTNLAGLALAAVPLGWTVMKEYQRQRILVFFNPHIDPLGAGYNVIQSRIAVGSGGLWGKGFLAGTQSRLNFLPESHTDFIFSVFAEEFGFAGTVAVLLLFGLLIWRIVAVGLTTKDIRAKVMVAMIAAWIWFQLFECMAMSVGLAPVTGIPMPLFSYGGSALVSVSVGLALVQSVYAASRKKYLE</sequence>
<feature type="transmembrane region" description="Helical" evidence="6">
    <location>
        <begin position="162"/>
        <end position="179"/>
    </location>
</feature>
<comment type="catalytic activity">
    <reaction evidence="6">
        <text>[GlcNAc-(1-&gt;4)-Mur2Ac(oyl-L-Ala-gamma-D-Glu-L-Lys-D-Ala-D-Ala)](n)-di-trans,octa-cis-undecaprenyl diphosphate + beta-D-GlcNAc-(1-&gt;4)-Mur2Ac(oyl-L-Ala-gamma-D-Glu-L-Lys-D-Ala-D-Ala)-di-trans,octa-cis-undecaprenyl diphosphate = [GlcNAc-(1-&gt;4)-Mur2Ac(oyl-L-Ala-gamma-D-Glu-L-Lys-D-Ala-D-Ala)](n+1)-di-trans,octa-cis-undecaprenyl diphosphate + di-trans,octa-cis-undecaprenyl diphosphate + H(+)</text>
        <dbReference type="Rhea" id="RHEA:23708"/>
        <dbReference type="Rhea" id="RHEA-COMP:9602"/>
        <dbReference type="Rhea" id="RHEA-COMP:9603"/>
        <dbReference type="ChEBI" id="CHEBI:15378"/>
        <dbReference type="ChEBI" id="CHEBI:58405"/>
        <dbReference type="ChEBI" id="CHEBI:60033"/>
        <dbReference type="ChEBI" id="CHEBI:78435"/>
        <dbReference type="EC" id="2.4.99.28"/>
    </reaction>
</comment>
<dbReference type="Proteomes" id="UP000671879">
    <property type="component" value="Chromosome"/>
</dbReference>
<evidence type="ECO:0000313" key="7">
    <source>
        <dbReference type="EMBL" id="QTX31549.1"/>
    </source>
</evidence>
<evidence type="ECO:0000256" key="6">
    <source>
        <dbReference type="HAMAP-Rule" id="MF_02079"/>
    </source>
</evidence>
<keyword evidence="6" id="KW-0573">Peptidoglycan synthesis</keyword>
<keyword evidence="2 6" id="KW-0812">Transmembrane</keyword>
<dbReference type="GO" id="GO:0009252">
    <property type="term" value="P:peptidoglycan biosynthetic process"/>
    <property type="evidence" value="ECO:0007669"/>
    <property type="project" value="UniProtKB-UniRule"/>
</dbReference>
<keyword evidence="6" id="KW-0961">Cell wall biogenesis/degradation</keyword>
<keyword evidence="6" id="KW-1003">Cell membrane</keyword>
<feature type="transmembrane region" description="Helical" evidence="6">
    <location>
        <begin position="273"/>
        <end position="294"/>
    </location>
</feature>
<dbReference type="GO" id="GO:0015648">
    <property type="term" value="F:lipid-linked peptidoglycan transporter activity"/>
    <property type="evidence" value="ECO:0007669"/>
    <property type="project" value="TreeGrafter"/>
</dbReference>
<keyword evidence="6" id="KW-0328">Glycosyltransferase</keyword>
<reference evidence="8" key="1">
    <citation type="submission" date="2021-04" db="EMBL/GenBank/DDBJ databases">
        <title>A novel Synergistetes isolate from a pyrite-forming mixed culture.</title>
        <authorList>
            <person name="Bunk B."/>
            <person name="Sproer C."/>
            <person name="Spring S."/>
            <person name="Pester M."/>
        </authorList>
    </citation>
    <scope>NUCLEOTIDE SEQUENCE [LARGE SCALE GENOMIC DNA]</scope>
    <source>
        <strain evidence="8">J.5.4.2-T.3.5.2</strain>
    </source>
</reference>
<keyword evidence="3 6" id="KW-0133">Cell shape</keyword>
<comment type="pathway">
    <text evidence="6">Cell wall biogenesis; peptidoglycan biosynthesis.</text>
</comment>
<gene>
    <name evidence="6 7" type="primary">rodA</name>
    <name evidence="7" type="ORF">KAR29_09245</name>
</gene>
<protein>
    <recommendedName>
        <fullName evidence="6">Peptidoglycan glycosyltransferase RodA</fullName>
        <shortName evidence="6">PGT</shortName>
        <ecNumber evidence="6">2.4.99.28</ecNumber>
    </recommendedName>
    <alternativeName>
        <fullName evidence="6">Cell elongation protein RodA</fullName>
    </alternativeName>
    <alternativeName>
        <fullName evidence="6">Cell wall polymerase</fullName>
    </alternativeName>
    <alternativeName>
        <fullName evidence="6">Peptidoglycan polymerase</fullName>
        <shortName evidence="6">PG polymerase</shortName>
    </alternativeName>
</protein>
<name>A0A9Q7ADT0_9BACT</name>
<dbReference type="NCBIfam" id="TIGR02210">
    <property type="entry name" value="rodA_shape"/>
    <property type="match status" value="1"/>
</dbReference>
<dbReference type="GO" id="GO:0008360">
    <property type="term" value="P:regulation of cell shape"/>
    <property type="evidence" value="ECO:0007669"/>
    <property type="project" value="UniProtKB-KW"/>
</dbReference>
<dbReference type="EMBL" id="CP072943">
    <property type="protein sequence ID" value="QTX31549.1"/>
    <property type="molecule type" value="Genomic_DNA"/>
</dbReference>
<dbReference type="PANTHER" id="PTHR30474">
    <property type="entry name" value="CELL CYCLE PROTEIN"/>
    <property type="match status" value="1"/>
</dbReference>
<dbReference type="InterPro" id="IPR001182">
    <property type="entry name" value="FtsW/RodA"/>
</dbReference>
<comment type="function">
    <text evidence="6">Peptidoglycan polymerase that is essential for cell wall elongation.</text>
</comment>
<dbReference type="RefSeq" id="WP_274372717.1">
    <property type="nucleotide sequence ID" value="NZ_CP072943.1"/>
</dbReference>
<evidence type="ECO:0000256" key="4">
    <source>
        <dbReference type="ARBA" id="ARBA00022989"/>
    </source>
</evidence>
<comment type="similarity">
    <text evidence="6">Belongs to the SEDS family. MrdB/RodA subfamily.</text>
</comment>
<evidence type="ECO:0000313" key="8">
    <source>
        <dbReference type="Proteomes" id="UP000671879"/>
    </source>
</evidence>
<feature type="transmembrane region" description="Helical" evidence="6">
    <location>
        <begin position="20"/>
        <end position="41"/>
    </location>
</feature>
<dbReference type="GO" id="GO:0051301">
    <property type="term" value="P:cell division"/>
    <property type="evidence" value="ECO:0007669"/>
    <property type="project" value="InterPro"/>
</dbReference>
<keyword evidence="6" id="KW-0808">Transferase</keyword>
<dbReference type="KEGG" id="aram:KAR29_09245"/>
<feature type="transmembrane region" description="Helical" evidence="6">
    <location>
        <begin position="186"/>
        <end position="204"/>
    </location>
</feature>
<dbReference type="EC" id="2.4.99.28" evidence="6"/>
<dbReference type="HAMAP" id="MF_02079">
    <property type="entry name" value="PGT_RodA"/>
    <property type="match status" value="1"/>
</dbReference>
<evidence type="ECO:0000256" key="2">
    <source>
        <dbReference type="ARBA" id="ARBA00022692"/>
    </source>
</evidence>
<dbReference type="GO" id="GO:0008955">
    <property type="term" value="F:peptidoglycan glycosyltransferase activity"/>
    <property type="evidence" value="ECO:0007669"/>
    <property type="project" value="UniProtKB-UniRule"/>
</dbReference>
<dbReference type="GO" id="GO:0005886">
    <property type="term" value="C:plasma membrane"/>
    <property type="evidence" value="ECO:0007669"/>
    <property type="project" value="UniProtKB-SubCell"/>
</dbReference>
<feature type="transmembrane region" description="Helical" evidence="6">
    <location>
        <begin position="306"/>
        <end position="327"/>
    </location>
</feature>
<keyword evidence="5 6" id="KW-0472">Membrane</keyword>
<dbReference type="AlphaFoldDB" id="A0A9Q7ADT0"/>
<evidence type="ECO:0000256" key="5">
    <source>
        <dbReference type="ARBA" id="ARBA00023136"/>
    </source>
</evidence>
<feature type="transmembrane region" description="Helical" evidence="6">
    <location>
        <begin position="339"/>
        <end position="363"/>
    </location>
</feature>
<evidence type="ECO:0000256" key="1">
    <source>
        <dbReference type="ARBA" id="ARBA00004141"/>
    </source>
</evidence>
<proteinExistence type="inferred from homology"/>
<dbReference type="GO" id="GO:0032153">
    <property type="term" value="C:cell division site"/>
    <property type="evidence" value="ECO:0007669"/>
    <property type="project" value="TreeGrafter"/>
</dbReference>